<evidence type="ECO:0000313" key="2">
    <source>
        <dbReference type="Proteomes" id="UP001186944"/>
    </source>
</evidence>
<keyword evidence="2" id="KW-1185">Reference proteome</keyword>
<protein>
    <submittedName>
        <fullName evidence="1">Uncharacterized protein</fullName>
    </submittedName>
</protein>
<evidence type="ECO:0000313" key="1">
    <source>
        <dbReference type="EMBL" id="KAK3106378.1"/>
    </source>
</evidence>
<dbReference type="EMBL" id="VSWD01000003">
    <property type="protein sequence ID" value="KAK3106378.1"/>
    <property type="molecule type" value="Genomic_DNA"/>
</dbReference>
<name>A0AA88YIT7_PINIB</name>
<organism evidence="1 2">
    <name type="scientific">Pinctada imbricata</name>
    <name type="common">Atlantic pearl-oyster</name>
    <name type="synonym">Pinctada martensii</name>
    <dbReference type="NCBI Taxonomy" id="66713"/>
    <lineage>
        <taxon>Eukaryota</taxon>
        <taxon>Metazoa</taxon>
        <taxon>Spiralia</taxon>
        <taxon>Lophotrochozoa</taxon>
        <taxon>Mollusca</taxon>
        <taxon>Bivalvia</taxon>
        <taxon>Autobranchia</taxon>
        <taxon>Pteriomorphia</taxon>
        <taxon>Pterioida</taxon>
        <taxon>Pterioidea</taxon>
        <taxon>Pteriidae</taxon>
        <taxon>Pinctada</taxon>
    </lineage>
</organism>
<accession>A0AA88YIT7</accession>
<proteinExistence type="predicted"/>
<comment type="caution">
    <text evidence="1">The sequence shown here is derived from an EMBL/GenBank/DDBJ whole genome shotgun (WGS) entry which is preliminary data.</text>
</comment>
<gene>
    <name evidence="1" type="ORF">FSP39_018808</name>
</gene>
<dbReference type="Proteomes" id="UP001186944">
    <property type="component" value="Unassembled WGS sequence"/>
</dbReference>
<dbReference type="AlphaFoldDB" id="A0AA88YIT7"/>
<reference evidence="1" key="1">
    <citation type="submission" date="2019-08" db="EMBL/GenBank/DDBJ databases">
        <title>The improved chromosome-level genome for the pearl oyster Pinctada fucata martensii using PacBio sequencing and Hi-C.</title>
        <authorList>
            <person name="Zheng Z."/>
        </authorList>
    </citation>
    <scope>NUCLEOTIDE SEQUENCE</scope>
    <source>
        <strain evidence="1">ZZ-2019</strain>
        <tissue evidence="1">Adductor muscle</tissue>
    </source>
</reference>
<sequence>MACLNKLQLGIHVRFKHGKDLKTAKLVLWTCGDVEKNPGPGNSRSEILRKFRKSQQTRILKMIHKMNGSSEPKPLYKEIPEWWPPGVPFVNISNQGDENESRECFDALIDLLLRNKSTIPSEFLSVLSCYKDLDNSRRKNKQSRGHGSRVSQCKQSLIAWMEVKNTEKVLYSKRSSYHDDLRGLLCLLKEQQRHGEPIPDDIKDLCREIASTEREESEDKILSGVTTGKRKYTCSSCSTKEEVSPRDFEVAASKKAKLDATDGMSLSPTLRQKQVTNQVLTTPSTTIDVTSQVENNDFSKGAQNGLPVLDFLIDDSEWTDNTEMQFDDVDAFLDSLLV</sequence>